<evidence type="ECO:0000256" key="3">
    <source>
        <dbReference type="ARBA" id="ARBA00022618"/>
    </source>
</evidence>
<evidence type="ECO:0000256" key="13">
    <source>
        <dbReference type="SAM" id="MobiDB-lite"/>
    </source>
</evidence>
<evidence type="ECO:0000313" key="16">
    <source>
        <dbReference type="Proteomes" id="UP000009170"/>
    </source>
</evidence>
<dbReference type="FunCoup" id="A0A090M6H5">
    <property type="interactions" value="1348"/>
</dbReference>
<dbReference type="GO" id="GO:0005634">
    <property type="term" value="C:nucleus"/>
    <property type="evidence" value="ECO:0007669"/>
    <property type="project" value="UniProtKB-SubCell"/>
</dbReference>
<proteinExistence type="inferred from homology"/>
<evidence type="ECO:0000256" key="9">
    <source>
        <dbReference type="ARBA" id="ARBA00023242"/>
    </source>
</evidence>
<evidence type="ECO:0000256" key="2">
    <source>
        <dbReference type="ARBA" id="ARBA00006005"/>
    </source>
</evidence>
<dbReference type="InterPro" id="IPR036277">
    <property type="entry name" value="SMC_hinge_sf"/>
</dbReference>
<dbReference type="GeneID" id="9835443"/>
<dbReference type="FunFam" id="3.40.50.300:FF:000481">
    <property type="entry name" value="Structural maintenance of chromosomes 4"/>
    <property type="match status" value="1"/>
</dbReference>
<keyword evidence="4" id="KW-0547">Nucleotide-binding</keyword>
<feature type="coiled-coil region" evidence="12">
    <location>
        <begin position="264"/>
        <end position="421"/>
    </location>
</feature>
<dbReference type="Pfam" id="PF06470">
    <property type="entry name" value="SMC_hinge"/>
    <property type="match status" value="1"/>
</dbReference>
<sequence>MTESAETSKTPAMRPRLAIKKMVLENFKSYAGAQHVGPFHKSFSSVVGPNGSGKSNVIDAMMFVFGKRAKQLRLNKVSELIHNSTDFRNLQHARVEVHFHEIIDHADDEEGYDVVPNSDFVISREAYRDNTSKYFVNDKTSSFTEVTKLLKSKDVDLNNNRFLILQGEVEQISMMKPKGAAPGDEGLLEYLEDIIGTLQYVEPIEEASKKLETLNEQREIMVNRLQLVEGEKDALTIVKAEAEAFLEKERELIFARCTMYQLFIKETQANLATLQENKDALTQKLEEERTKHSEHEEALKTAEGRKGELVGELSKIQADFDKSKKDMGDLERKDAKFRQDLKDMKAAVKKMEAKIAKDSEKLKSMAAESAQIEKDIPTLESKKADLEARIGKEEAALDALLESLKGEMAEIGADLDGVQKELAPWENKLATAQGDYDVATAERALLLEKHAEVEKSLNDARIGQKQARTKAVELKKTISEEEEELSKGRARAEKARAAEAQAKEKEVAAQAETREIRGKLEQRRSAAESEKTQDVMVKALLDAQAAGALKGVLGRLGDLGAIDKKYDIAVSTACAPLDYILVETTSDAQHCVSYLRKNNLGCGNFLALDKQKHLVAKMRANASNPENVPRLIDLIKPAEERFAAAFYFGVRDTLVASDVEQASRLAYGEKRRRVVTLEGQLFEMSGTMSGGGSRPRRGRMRVGNAAPKFEDAAEVAKEIKAAEKELAQAGVLYERSRKLALASLQEARDAEATVNKLERALPKLQAEFEAAEAKVSDLTSRLIELEAAHEASRDDAAELSRLEEQVKQAKIALDEVTAGAAALKAKEASLQEAMNNVGGETLRKQRALVKDLNVGITTASDGLTEKRAKSKSHEKTTARLSKDIEEAKADVEQKTTDIERVKGELAELENAGGAILESQEELNQLLQAKGGEVAEAQKALDEIMKVVGTIRGVEVDIQMKLEDLVVVEKENKDKEKHWNKEINKVMKERTTLYPEGEAPELLSDEDLAQHTTDEMQEKAVILEEELAAAKPDMSSIDAYAKKEQEYEERVEELAAATKERDDTREEYDKLKQKRLNEFMDGFNVISLKLKEMYQMITLGGDAELELVDSLDPFSEGIVFSVRPPKKSWKNIANLSGGEKTLSSLALVFALHHYKPTPLYVMDEIDAALDFKNVSIVGHYIKERTKNAQFIIISLRNNMFELADRLVGIYKTNNTTKTVAINPGAFKVGANELAQVSAQAPLADTQREPVKA</sequence>
<dbReference type="FunFam" id="3.40.50.300:FF:000585">
    <property type="entry name" value="Structural maintenance of chromosomes 4"/>
    <property type="match status" value="1"/>
</dbReference>
<dbReference type="Pfam" id="PF02463">
    <property type="entry name" value="SMC_N"/>
    <property type="match status" value="1"/>
</dbReference>
<dbReference type="InterPro" id="IPR003395">
    <property type="entry name" value="RecF/RecN/SMC_N"/>
</dbReference>
<feature type="coiled-coil region" evidence="12">
    <location>
        <begin position="712"/>
        <end position="819"/>
    </location>
</feature>
<comment type="caution">
    <text evidence="15">The sequence shown here is derived from an EMBL/GenBank/DDBJ whole genome shotgun (WGS) entry which is preliminary data.</text>
</comment>
<evidence type="ECO:0000256" key="1">
    <source>
        <dbReference type="ARBA" id="ARBA00004123"/>
    </source>
</evidence>
<name>A0A090M6H5_OSTTA</name>
<evidence type="ECO:0000256" key="12">
    <source>
        <dbReference type="SAM" id="Coils"/>
    </source>
</evidence>
<dbReference type="PANTHER" id="PTHR18937">
    <property type="entry name" value="STRUCTURAL MAINTENANCE OF CHROMOSOMES SMC FAMILY MEMBER"/>
    <property type="match status" value="1"/>
</dbReference>
<dbReference type="InterPro" id="IPR024704">
    <property type="entry name" value="SMC"/>
</dbReference>
<keyword evidence="7 12" id="KW-0175">Coiled coil</keyword>
<evidence type="ECO:0000259" key="14">
    <source>
        <dbReference type="SMART" id="SM00968"/>
    </source>
</evidence>
<feature type="domain" description="SMC hinge" evidence="14">
    <location>
        <begin position="550"/>
        <end position="666"/>
    </location>
</feature>
<keyword evidence="9 11" id="KW-0539">Nucleus</keyword>
<dbReference type="KEGG" id="ota:OT_ostta06g01310"/>
<comment type="similarity">
    <text evidence="2">Belongs to the SMC family. SMC4 subfamily.</text>
</comment>
<comment type="subcellular location">
    <subcellularLocation>
        <location evidence="1 11">Nucleus</location>
    </subcellularLocation>
</comment>
<dbReference type="SUPFAM" id="SSF75553">
    <property type="entry name" value="Smc hinge domain"/>
    <property type="match status" value="1"/>
</dbReference>
<evidence type="ECO:0000256" key="8">
    <source>
        <dbReference type="ARBA" id="ARBA00023067"/>
    </source>
</evidence>
<dbReference type="GO" id="GO:0016887">
    <property type="term" value="F:ATP hydrolysis activity"/>
    <property type="evidence" value="ECO:0007669"/>
    <property type="project" value="InterPro"/>
</dbReference>
<dbReference type="InParanoid" id="A0A090M6H5"/>
<protein>
    <recommendedName>
        <fullName evidence="11">Structural maintenance of chromosomes protein</fullName>
    </recommendedName>
</protein>
<dbReference type="PANTHER" id="PTHR18937:SF172">
    <property type="entry name" value="STRUCTURAL MAINTENANCE OF CHROMOSOMES PROTEIN"/>
    <property type="match status" value="1"/>
</dbReference>
<evidence type="ECO:0000256" key="7">
    <source>
        <dbReference type="ARBA" id="ARBA00023054"/>
    </source>
</evidence>
<evidence type="ECO:0000256" key="6">
    <source>
        <dbReference type="ARBA" id="ARBA00022840"/>
    </source>
</evidence>
<dbReference type="GO" id="GO:0051301">
    <property type="term" value="P:cell division"/>
    <property type="evidence" value="ECO:0007669"/>
    <property type="project" value="UniProtKB-KW"/>
</dbReference>
<dbReference type="GO" id="GO:0000796">
    <property type="term" value="C:condensin complex"/>
    <property type="evidence" value="ECO:0007669"/>
    <property type="project" value="TreeGrafter"/>
</dbReference>
<evidence type="ECO:0000256" key="5">
    <source>
        <dbReference type="ARBA" id="ARBA00022776"/>
    </source>
</evidence>
<keyword evidence="3" id="KW-0132">Cell division</keyword>
<reference evidence="15 16" key="2">
    <citation type="journal article" date="2014" name="BMC Genomics">
        <title>An improved genome of the model marine alga Ostreococcus tauri unfolds by assessing Illumina de novo assemblies.</title>
        <authorList>
            <person name="Blanc-Mathieu R."/>
            <person name="Verhelst B."/>
            <person name="Derelle E."/>
            <person name="Rombauts S."/>
            <person name="Bouget F.Y."/>
            <person name="Carre I."/>
            <person name="Chateau A."/>
            <person name="Eyre-Walker A."/>
            <person name="Grimsley N."/>
            <person name="Moreau H."/>
            <person name="Piegu B."/>
            <person name="Rivals E."/>
            <person name="Schackwitz W."/>
            <person name="Van de Peer Y."/>
            <person name="Piganeau G."/>
        </authorList>
    </citation>
    <scope>NUCLEOTIDE SEQUENCE [LARGE SCALE GENOMIC DNA]</scope>
    <source>
        <strain evidence="16">OTTH 0595 / CCAP 157/2 / RCC745</strain>
    </source>
</reference>
<keyword evidence="8" id="KW-0226">DNA condensation</keyword>
<dbReference type="GO" id="GO:0007076">
    <property type="term" value="P:mitotic chromosome condensation"/>
    <property type="evidence" value="ECO:0007669"/>
    <property type="project" value="TreeGrafter"/>
</dbReference>
<dbReference type="SMART" id="SM00968">
    <property type="entry name" value="SMC_hinge"/>
    <property type="match status" value="1"/>
</dbReference>
<organism evidence="15 16">
    <name type="scientific">Ostreococcus tauri</name>
    <name type="common">Marine green alga</name>
    <dbReference type="NCBI Taxonomy" id="70448"/>
    <lineage>
        <taxon>Eukaryota</taxon>
        <taxon>Viridiplantae</taxon>
        <taxon>Chlorophyta</taxon>
        <taxon>Mamiellophyceae</taxon>
        <taxon>Mamiellales</taxon>
        <taxon>Bathycoccaceae</taxon>
        <taxon>Ostreococcus</taxon>
    </lineage>
</organism>
<dbReference type="Gene3D" id="1.20.1060.20">
    <property type="match status" value="1"/>
</dbReference>
<keyword evidence="16" id="KW-1185">Reference proteome</keyword>
<reference evidence="16" key="1">
    <citation type="journal article" date="2006" name="Proc. Natl. Acad. Sci. U.S.A.">
        <title>Genome analysis of the smallest free-living eukaryote Ostreococcus tauri unveils many unique features.</title>
        <authorList>
            <person name="Derelle E."/>
            <person name="Ferraz C."/>
            <person name="Rombauts S."/>
            <person name="Rouze P."/>
            <person name="Worden A.Z."/>
            <person name="Robbens S."/>
            <person name="Partensky F."/>
            <person name="Degroeve S."/>
            <person name="Echeynie S."/>
            <person name="Cooke R."/>
            <person name="Saeys Y."/>
            <person name="Wuyts J."/>
            <person name="Jabbari K."/>
            <person name="Bowler C."/>
            <person name="Panaud O."/>
            <person name="Piegu B."/>
            <person name="Ball S.G."/>
            <person name="Ral J.-P."/>
            <person name="Bouget F.-Y."/>
            <person name="Piganeau G."/>
            <person name="De Baets B."/>
            <person name="Picard A."/>
            <person name="Delseny M."/>
            <person name="Demaille J."/>
            <person name="Van de Peer Y."/>
            <person name="Moreau H."/>
        </authorList>
    </citation>
    <scope>NUCLEOTIDE SEQUENCE [LARGE SCALE GENOMIC DNA]</scope>
    <source>
        <strain evidence="16">OTTH 0595 / CCAP 157/2 / RCC745</strain>
    </source>
</reference>
<feature type="coiled-coil region" evidence="12">
    <location>
        <begin position="1036"/>
        <end position="1073"/>
    </location>
</feature>
<feature type="region of interest" description="Disordered" evidence="13">
    <location>
        <begin position="479"/>
        <end position="528"/>
    </location>
</feature>
<dbReference type="RefSeq" id="XP_022839182.1">
    <property type="nucleotide sequence ID" value="XM_022983975.1"/>
</dbReference>
<gene>
    <name evidence="15" type="ORF">OT_ostta06g01310</name>
</gene>
<dbReference type="Gene3D" id="3.40.50.300">
    <property type="entry name" value="P-loop containing nucleotide triphosphate hydrolases"/>
    <property type="match status" value="2"/>
</dbReference>
<dbReference type="AlphaFoldDB" id="A0A090M6H5"/>
<keyword evidence="10" id="KW-0131">Cell cycle</keyword>
<evidence type="ECO:0000313" key="15">
    <source>
        <dbReference type="EMBL" id="CEF98282.1"/>
    </source>
</evidence>
<accession>A0A090M6H5</accession>
<evidence type="ECO:0000256" key="10">
    <source>
        <dbReference type="ARBA" id="ARBA00023306"/>
    </source>
</evidence>
<dbReference type="GO" id="GO:0005524">
    <property type="term" value="F:ATP binding"/>
    <property type="evidence" value="ECO:0007669"/>
    <property type="project" value="UniProtKB-KW"/>
</dbReference>
<dbReference type="Gene3D" id="1.10.287.1490">
    <property type="match status" value="1"/>
</dbReference>
<dbReference type="Proteomes" id="UP000009170">
    <property type="component" value="Unassembled WGS sequence"/>
</dbReference>
<dbReference type="EMBL" id="CAID01000006">
    <property type="protein sequence ID" value="CEF98282.1"/>
    <property type="molecule type" value="Genomic_DNA"/>
</dbReference>
<dbReference type="STRING" id="70448.A0A090M6H5"/>
<keyword evidence="6" id="KW-0067">ATP-binding</keyword>
<feature type="coiled-coil region" evidence="12">
    <location>
        <begin position="877"/>
        <end position="911"/>
    </location>
</feature>
<feature type="coiled-coil region" evidence="12">
    <location>
        <begin position="204"/>
        <end position="231"/>
    </location>
</feature>
<evidence type="ECO:0000256" key="11">
    <source>
        <dbReference type="PIRNR" id="PIRNR005719"/>
    </source>
</evidence>
<dbReference type="OrthoDB" id="5575062at2759"/>
<dbReference type="SUPFAM" id="SSF52540">
    <property type="entry name" value="P-loop containing nucleoside triphosphate hydrolases"/>
    <property type="match status" value="1"/>
</dbReference>
<dbReference type="PIRSF" id="PIRSF005719">
    <property type="entry name" value="SMC"/>
    <property type="match status" value="1"/>
</dbReference>
<keyword evidence="5" id="KW-0498">Mitosis</keyword>
<dbReference type="Gene3D" id="3.30.70.1620">
    <property type="match status" value="1"/>
</dbReference>
<dbReference type="InterPro" id="IPR027417">
    <property type="entry name" value="P-loop_NTPase"/>
</dbReference>
<dbReference type="InterPro" id="IPR010935">
    <property type="entry name" value="SMC_hinge"/>
</dbReference>
<evidence type="ECO:0000256" key="4">
    <source>
        <dbReference type="ARBA" id="ARBA00022741"/>
    </source>
</evidence>